<comment type="similarity">
    <text evidence="2">Belongs to the cytochrome P450 family.</text>
</comment>
<dbReference type="PANTHER" id="PTHR24305">
    <property type="entry name" value="CYTOCHROME P450"/>
    <property type="match status" value="1"/>
</dbReference>
<evidence type="ECO:0000256" key="3">
    <source>
        <dbReference type="ARBA" id="ARBA00022617"/>
    </source>
</evidence>
<evidence type="ECO:0000256" key="2">
    <source>
        <dbReference type="ARBA" id="ARBA00010617"/>
    </source>
</evidence>
<dbReference type="PANTHER" id="PTHR24305:SF157">
    <property type="entry name" value="N-ACETYLTRYPTOPHAN 6-HYDROXYLASE IVOC-RELATED"/>
    <property type="match status" value="1"/>
</dbReference>
<evidence type="ECO:0000256" key="1">
    <source>
        <dbReference type="ARBA" id="ARBA00001971"/>
    </source>
</evidence>
<organism evidence="9 10">
    <name type="scientific">Colletotrichum sojae</name>
    <dbReference type="NCBI Taxonomy" id="2175907"/>
    <lineage>
        <taxon>Eukaryota</taxon>
        <taxon>Fungi</taxon>
        <taxon>Dikarya</taxon>
        <taxon>Ascomycota</taxon>
        <taxon>Pezizomycotina</taxon>
        <taxon>Sordariomycetes</taxon>
        <taxon>Hypocreomycetidae</taxon>
        <taxon>Glomerellales</taxon>
        <taxon>Glomerellaceae</taxon>
        <taxon>Colletotrichum</taxon>
        <taxon>Colletotrichum orchidearum species complex</taxon>
    </lineage>
</organism>
<evidence type="ECO:0000256" key="8">
    <source>
        <dbReference type="PIRSR" id="PIRSR602401-1"/>
    </source>
</evidence>
<dbReference type="InterPro" id="IPR001128">
    <property type="entry name" value="Cyt_P450"/>
</dbReference>
<feature type="binding site" description="axial binding residue" evidence="8">
    <location>
        <position position="403"/>
    </location>
    <ligand>
        <name>heme</name>
        <dbReference type="ChEBI" id="CHEBI:30413"/>
    </ligand>
    <ligandPart>
        <name>Fe</name>
        <dbReference type="ChEBI" id="CHEBI:18248"/>
    </ligandPart>
</feature>
<evidence type="ECO:0000256" key="7">
    <source>
        <dbReference type="ARBA" id="ARBA00023033"/>
    </source>
</evidence>
<dbReference type="SUPFAM" id="SSF48264">
    <property type="entry name" value="Cytochrome P450"/>
    <property type="match status" value="1"/>
</dbReference>
<dbReference type="GO" id="GO:0020037">
    <property type="term" value="F:heme binding"/>
    <property type="evidence" value="ECO:0007669"/>
    <property type="project" value="InterPro"/>
</dbReference>
<evidence type="ECO:0000313" key="10">
    <source>
        <dbReference type="Proteomes" id="UP000652219"/>
    </source>
</evidence>
<reference evidence="9 10" key="1">
    <citation type="journal article" date="2020" name="Phytopathology">
        <title>Genome Sequence Resources of Colletotrichum truncatum, C. plurivorum, C. musicola, and C. sojae: Four Species Pathogenic to Soybean (Glycine max).</title>
        <authorList>
            <person name="Rogerio F."/>
            <person name="Boufleur T.R."/>
            <person name="Ciampi-Guillardi M."/>
            <person name="Sukno S.A."/>
            <person name="Thon M.R."/>
            <person name="Massola Junior N.S."/>
            <person name="Baroncelli R."/>
        </authorList>
    </citation>
    <scope>NUCLEOTIDE SEQUENCE [LARGE SCALE GENOMIC DNA]</scope>
    <source>
        <strain evidence="9 10">LFN0009</strain>
    </source>
</reference>
<comment type="caution">
    <text evidence="9">The sequence shown here is derived from an EMBL/GenBank/DDBJ whole genome shotgun (WGS) entry which is preliminary data.</text>
</comment>
<dbReference type="GO" id="GO:0016705">
    <property type="term" value="F:oxidoreductase activity, acting on paired donors, with incorporation or reduction of molecular oxygen"/>
    <property type="evidence" value="ECO:0007669"/>
    <property type="project" value="InterPro"/>
</dbReference>
<dbReference type="Gene3D" id="1.10.630.10">
    <property type="entry name" value="Cytochrome P450"/>
    <property type="match status" value="1"/>
</dbReference>
<dbReference type="GO" id="GO:0005506">
    <property type="term" value="F:iron ion binding"/>
    <property type="evidence" value="ECO:0007669"/>
    <property type="project" value="InterPro"/>
</dbReference>
<dbReference type="InterPro" id="IPR002401">
    <property type="entry name" value="Cyt_P450_E_grp-I"/>
</dbReference>
<dbReference type="AlphaFoldDB" id="A0A8H6MX84"/>
<dbReference type="CDD" id="cd11062">
    <property type="entry name" value="CYP58-like"/>
    <property type="match status" value="1"/>
</dbReference>
<protein>
    <submittedName>
        <fullName evidence="9">Cytochrome p450</fullName>
    </submittedName>
</protein>
<dbReference type="PRINTS" id="PR00385">
    <property type="entry name" value="P450"/>
</dbReference>
<keyword evidence="7" id="KW-0503">Monooxygenase</keyword>
<gene>
    <name evidence="9" type="ORF">CSOJ01_05124</name>
</gene>
<keyword evidence="4 8" id="KW-0479">Metal-binding</keyword>
<evidence type="ECO:0000256" key="6">
    <source>
        <dbReference type="ARBA" id="ARBA00023004"/>
    </source>
</evidence>
<evidence type="ECO:0000256" key="5">
    <source>
        <dbReference type="ARBA" id="ARBA00023002"/>
    </source>
</evidence>
<accession>A0A8H6MX84</accession>
<evidence type="ECO:0000256" key="4">
    <source>
        <dbReference type="ARBA" id="ARBA00022723"/>
    </source>
</evidence>
<dbReference type="EMBL" id="WIGN01000063">
    <property type="protein sequence ID" value="KAF6812419.1"/>
    <property type="molecule type" value="Genomic_DNA"/>
</dbReference>
<name>A0A8H6MX84_9PEZI</name>
<dbReference type="GO" id="GO:0004497">
    <property type="term" value="F:monooxygenase activity"/>
    <property type="evidence" value="ECO:0007669"/>
    <property type="project" value="UniProtKB-KW"/>
</dbReference>
<dbReference type="Pfam" id="PF00067">
    <property type="entry name" value="p450"/>
    <property type="match status" value="1"/>
</dbReference>
<keyword evidence="10" id="KW-1185">Reference proteome</keyword>
<dbReference type="PRINTS" id="PR00463">
    <property type="entry name" value="EP450I"/>
</dbReference>
<keyword evidence="5" id="KW-0560">Oxidoreductase</keyword>
<dbReference type="Proteomes" id="UP000652219">
    <property type="component" value="Unassembled WGS sequence"/>
</dbReference>
<dbReference type="InterPro" id="IPR036396">
    <property type="entry name" value="Cyt_P450_sf"/>
</dbReference>
<evidence type="ECO:0000313" key="9">
    <source>
        <dbReference type="EMBL" id="KAF6812419.1"/>
    </source>
</evidence>
<dbReference type="InterPro" id="IPR050121">
    <property type="entry name" value="Cytochrome_P450_monoxygenase"/>
</dbReference>
<keyword evidence="3 8" id="KW-0349">Heme</keyword>
<keyword evidence="6 8" id="KW-0408">Iron</keyword>
<proteinExistence type="inferred from homology"/>
<sequence>MTYLYEGYYEAWLGGKYFLRIAEMHRQYGPIVRITPHEVHFSDPEFLDALYPVGGRKTDKPAWFALITGTPYSIVSTTHHDLHRQRRNALSSFFSTASVHRLENIMKKHCRALIARLDDAARHESVLGIHEVFKAITSDVITQYAFDKSFDFLQMDDYGRSYFNATNNFFFLTHVCVMLPWVYPLIQGAPDWLLGILFPGLIQVRSRQKWWLEQVHAIRNSPDPERVSQSIFGGILNSKLPDEEKTDLRLASEAQLVVFAGEGTTAWGLNAALFELLANPEELRKVQAELAELDVDDDGVPSLSQVEALPYLSAVIQEALRRHPGVLTRQMRVSPQVPITYADRASGKTYVVPPGVTTSMSPHITHQNAKAFEDPTAFRPQRWIGDAKLGRYFHGFARGSRNCIGMTLARREMAIILSTLLIRYDLYSKQKKGPTMELFDTIRERDVEARSDYIIPLAEEGSEGVRIKFRA</sequence>
<comment type="cofactor">
    <cofactor evidence="1 8">
        <name>heme</name>
        <dbReference type="ChEBI" id="CHEBI:30413"/>
    </cofactor>
</comment>